<evidence type="ECO:0000313" key="1">
    <source>
        <dbReference type="EMBL" id="UBF22584.1"/>
    </source>
</evidence>
<protein>
    <submittedName>
        <fullName evidence="1">Uncharacterized protein</fullName>
    </submittedName>
</protein>
<organism evidence="1 2">
    <name type="scientific">Halorubrum tailed virus 25</name>
    <dbReference type="NCBI Taxonomy" id="2878006"/>
    <lineage>
        <taxon>Viruses</taxon>
        <taxon>Duplodnaviria</taxon>
        <taxon>Heunggongvirae</taxon>
        <taxon>Uroviricota</taxon>
        <taxon>Caudoviricetes</taxon>
        <taxon>Thumleimavirales</taxon>
        <taxon>Hafunaviridae</taxon>
        <taxon>Laminvirus</taxon>
        <taxon>Laminvirus thailandense</taxon>
        <taxon>Laminvirus HRTV25</taxon>
    </lineage>
</organism>
<gene>
    <name evidence="1" type="ORF">HRTV-25_gp3</name>
</gene>
<reference evidence="1" key="1">
    <citation type="submission" date="2021-05" db="EMBL/GenBank/DDBJ databases">
        <title>Diversity, taxonomy and evolution of archaeal viruses of the class Caudoviricetes.</title>
        <authorList>
            <person name="Liu Y."/>
            <person name="Demina T.A."/>
            <person name="Roux S."/>
            <person name="Aiewsakun P."/>
            <person name="Kazlauskas D."/>
            <person name="Simmonds P."/>
            <person name="Prangishvili D."/>
            <person name="Oksanen H.M."/>
            <person name="Krupovic M."/>
        </authorList>
    </citation>
    <scope>NUCLEOTIDE SEQUENCE</scope>
    <source>
        <strain evidence="1">HRTV-25/14</strain>
    </source>
</reference>
<name>A0AAE9BY70_9CAUD</name>
<accession>A0AAE9BY70</accession>
<dbReference type="Proteomes" id="UP000827232">
    <property type="component" value="Segment"/>
</dbReference>
<sequence length="66" mass="7901">MNPTMSPNQKSDFCGKALVSQKRKEVDWETAFRNRRKEKIREQREVGRARYQTPFALTNSNRRPFI</sequence>
<evidence type="ECO:0000313" key="2">
    <source>
        <dbReference type="Proteomes" id="UP000827232"/>
    </source>
</evidence>
<keyword evidence="2" id="KW-1185">Reference proteome</keyword>
<dbReference type="EMBL" id="MZ334521">
    <property type="protein sequence ID" value="UBF22584.1"/>
    <property type="molecule type" value="Genomic_DNA"/>
</dbReference>
<proteinExistence type="predicted"/>